<dbReference type="AlphaFoldDB" id="A0A9W7DPG4"/>
<feature type="transmembrane region" description="Helical" evidence="2">
    <location>
        <begin position="335"/>
        <end position="355"/>
    </location>
</feature>
<dbReference type="EMBL" id="BRXW01000402">
    <property type="protein sequence ID" value="GMH51274.1"/>
    <property type="molecule type" value="Genomic_DNA"/>
</dbReference>
<dbReference type="OrthoDB" id="10458188at2759"/>
<evidence type="ECO:0000313" key="3">
    <source>
        <dbReference type="EMBL" id="GMH51274.1"/>
    </source>
</evidence>
<sequence>MEESTHESPSGSSDEGNQCTQFPPYTNSTSSYAPFTLSSYSLTYRTCTKNYLVKTPINVTNSSTPEEVFDRKIYVYFMLCPEESCGEEDGWKVNCGVYVIGLEEYLTIMVAYENAKSTSFCKHCSVCNYALSDSPFCEVCSSKRYHRCSSSSTSSVPLLSLTEGCTPILDIYGNTTGYYSSPNCYSGKIKISVYSDSTCMTYLKDVSYKSISGSDLEQLPSFVNDRKCRSCKPSKHSQKKSTLYDSYDWEYYSPGREVKGFCEDVYEAEEVLKCEQNVPGVRWCGEDDWSRNGKVCTMMSRADSWIYRAISSSTLNPYSTPVTLYANLTSYPTYLIIWSLLVLPLFFMLMAYIMFLKIKKEEEVVLLVSKDSQIWENLENPRVPSPRTSQERSSERKERRTRRKVNVMSYEDMENKVKYYMPF</sequence>
<protein>
    <submittedName>
        <fullName evidence="3">Uncharacterized protein</fullName>
    </submittedName>
</protein>
<dbReference type="Proteomes" id="UP001165122">
    <property type="component" value="Unassembled WGS sequence"/>
</dbReference>
<organism evidence="3 4">
    <name type="scientific">Triparma laevis f. longispina</name>
    <dbReference type="NCBI Taxonomy" id="1714387"/>
    <lineage>
        <taxon>Eukaryota</taxon>
        <taxon>Sar</taxon>
        <taxon>Stramenopiles</taxon>
        <taxon>Ochrophyta</taxon>
        <taxon>Bolidophyceae</taxon>
        <taxon>Parmales</taxon>
        <taxon>Triparmaceae</taxon>
        <taxon>Triparma</taxon>
    </lineage>
</organism>
<feature type="compositionally biased region" description="Polar residues" evidence="1">
    <location>
        <begin position="7"/>
        <end position="25"/>
    </location>
</feature>
<evidence type="ECO:0000256" key="2">
    <source>
        <dbReference type="SAM" id="Phobius"/>
    </source>
</evidence>
<keyword evidence="2" id="KW-1133">Transmembrane helix</keyword>
<keyword evidence="2" id="KW-0812">Transmembrane</keyword>
<feature type="compositionally biased region" description="Basic and acidic residues" evidence="1">
    <location>
        <begin position="389"/>
        <end position="398"/>
    </location>
</feature>
<name>A0A9W7DPG4_9STRA</name>
<reference evidence="4" key="1">
    <citation type="journal article" date="2023" name="Commun. Biol.">
        <title>Genome analysis of Parmales, the sister group of diatoms, reveals the evolutionary specialization of diatoms from phago-mixotrophs to photoautotrophs.</title>
        <authorList>
            <person name="Ban H."/>
            <person name="Sato S."/>
            <person name="Yoshikawa S."/>
            <person name="Yamada K."/>
            <person name="Nakamura Y."/>
            <person name="Ichinomiya M."/>
            <person name="Sato N."/>
            <person name="Blanc-Mathieu R."/>
            <person name="Endo H."/>
            <person name="Kuwata A."/>
            <person name="Ogata H."/>
        </authorList>
    </citation>
    <scope>NUCLEOTIDE SEQUENCE [LARGE SCALE GENOMIC DNA]</scope>
    <source>
        <strain evidence="4">NIES 3700</strain>
    </source>
</reference>
<feature type="region of interest" description="Disordered" evidence="1">
    <location>
        <begin position="379"/>
        <end position="403"/>
    </location>
</feature>
<comment type="caution">
    <text evidence="3">The sequence shown here is derived from an EMBL/GenBank/DDBJ whole genome shotgun (WGS) entry which is preliminary data.</text>
</comment>
<evidence type="ECO:0000313" key="4">
    <source>
        <dbReference type="Proteomes" id="UP001165122"/>
    </source>
</evidence>
<proteinExistence type="predicted"/>
<keyword evidence="4" id="KW-1185">Reference proteome</keyword>
<gene>
    <name evidence="3" type="ORF">TrLO_g8359</name>
</gene>
<evidence type="ECO:0000256" key="1">
    <source>
        <dbReference type="SAM" id="MobiDB-lite"/>
    </source>
</evidence>
<keyword evidence="2" id="KW-0472">Membrane</keyword>
<accession>A0A9W7DPG4</accession>
<feature type="region of interest" description="Disordered" evidence="1">
    <location>
        <begin position="1"/>
        <end position="25"/>
    </location>
</feature>